<accession>A0A3Q7WZ20</accession>
<dbReference type="PANTHER" id="PTHR48258">
    <property type="entry name" value="DUF4218 DOMAIN-CONTAINING PROTEIN-RELATED"/>
    <property type="match status" value="1"/>
</dbReference>
<protein>
    <submittedName>
        <fullName evidence="4">Uncharacterized protein LOC101499673</fullName>
    </submittedName>
</protein>
<feature type="domain" description="DUF4216" evidence="1">
    <location>
        <begin position="427"/>
        <end position="499"/>
    </location>
</feature>
<reference evidence="4" key="1">
    <citation type="submission" date="2025-08" db="UniProtKB">
        <authorList>
            <consortium name="RefSeq"/>
        </authorList>
    </citation>
    <scope>IDENTIFICATION</scope>
    <source>
        <tissue evidence="4">Etiolated seedlings</tissue>
    </source>
</reference>
<evidence type="ECO:0000313" key="3">
    <source>
        <dbReference type="Proteomes" id="UP000087171"/>
    </source>
</evidence>
<dbReference type="InterPro" id="IPR025312">
    <property type="entry name" value="DUF4216"/>
</dbReference>
<dbReference type="PANTHER" id="PTHR48258:SF15">
    <property type="entry name" value="OS02G0543900 PROTEIN"/>
    <property type="match status" value="1"/>
</dbReference>
<dbReference type="InterPro" id="IPR025452">
    <property type="entry name" value="DUF4218"/>
</dbReference>
<dbReference type="OrthoDB" id="1386629at2759"/>
<dbReference type="KEGG" id="cam:101499673"/>
<dbReference type="Pfam" id="PF13960">
    <property type="entry name" value="DUF4218"/>
    <property type="match status" value="2"/>
</dbReference>
<evidence type="ECO:0000259" key="2">
    <source>
        <dbReference type="Pfam" id="PF13960"/>
    </source>
</evidence>
<dbReference type="Pfam" id="PF13952">
    <property type="entry name" value="DUF4216"/>
    <property type="match status" value="1"/>
</dbReference>
<dbReference type="RefSeq" id="XP_027186854.1">
    <property type="nucleotide sequence ID" value="XM_027331053.1"/>
</dbReference>
<evidence type="ECO:0000259" key="1">
    <source>
        <dbReference type="Pfam" id="PF13952"/>
    </source>
</evidence>
<keyword evidence="3" id="KW-1185">Reference proteome</keyword>
<gene>
    <name evidence="4" type="primary">LOC101499673</name>
</gene>
<feature type="domain" description="DUF4218" evidence="2">
    <location>
        <begin position="210"/>
        <end position="259"/>
    </location>
</feature>
<dbReference type="PaxDb" id="3827-XP_004516165.1"/>
<dbReference type="Proteomes" id="UP000087171">
    <property type="component" value="Unplaced"/>
</dbReference>
<proteinExistence type="predicted"/>
<organism evidence="3 4">
    <name type="scientific">Cicer arietinum</name>
    <name type="common">Chickpea</name>
    <name type="synonym">Garbanzo</name>
    <dbReference type="NCBI Taxonomy" id="3827"/>
    <lineage>
        <taxon>Eukaryota</taxon>
        <taxon>Viridiplantae</taxon>
        <taxon>Streptophyta</taxon>
        <taxon>Embryophyta</taxon>
        <taxon>Tracheophyta</taxon>
        <taxon>Spermatophyta</taxon>
        <taxon>Magnoliopsida</taxon>
        <taxon>eudicotyledons</taxon>
        <taxon>Gunneridae</taxon>
        <taxon>Pentapetalae</taxon>
        <taxon>rosids</taxon>
        <taxon>fabids</taxon>
        <taxon>Fabales</taxon>
        <taxon>Fabaceae</taxon>
        <taxon>Papilionoideae</taxon>
        <taxon>50 kb inversion clade</taxon>
        <taxon>NPAAA clade</taxon>
        <taxon>Hologalegina</taxon>
        <taxon>IRL clade</taxon>
        <taxon>Cicereae</taxon>
        <taxon>Cicer</taxon>
    </lineage>
</organism>
<name>A0A3Q7WZ20_CICAR</name>
<feature type="domain" description="DUF4218" evidence="2">
    <location>
        <begin position="105"/>
        <end position="180"/>
    </location>
</feature>
<dbReference type="AlphaFoldDB" id="A0A3Q7WZ20"/>
<evidence type="ECO:0000313" key="4">
    <source>
        <dbReference type="RefSeq" id="XP_027186854.1"/>
    </source>
</evidence>
<sequence>MGIRSMLHPQPSPNITTTRLPRACYQMTNKEKESFLSILKNVKTPDECSSNIPRCVHVKQHKMFGLKSYDCHVLMQELLPVALRGSLPDKVTSVLVDLCNFFKQICSKVLNVEFLSQLESQIVITLCQLETIFPPSFFTVMMHLVIHLAHEAQVAGPVQYRWMYPIERFLLTLKSFAQTRFNRPNRNDNEVSGRPLGIKKQQKLRLGKRKFLLTLKSFVRNRAHPEGSIAEGFLANECLTFCSQYLSGVETRFNRPNRNDDEVSGRPLGIKKQQKLRLGKRKKVSRTKLDKKELAQAHRYVLSNCDAVAPFIEEHILHLKRQCRPRRLTQLEIDKQHGQKFIEWFKLRIQRMDEQKSSEVTHELRWLSRGPSEVVRRYTGYAINGFRFHTKKRERFLKTQNSGVVVKTKTSTDEINYYGAITDILLLDYSGKYKFVLFKCDWVDINKGIKKDKFGMTLVNFKFLKHTGKNICDDPFVFASQAKKVFYIYDERNKDWLVVLNAKVRDIYDMGDEESNEIEEIHGQLMGDTSEATQNVNDLVRLEVEDDNDFFEVVDVDNMDDDEDDGEDE</sequence>